<dbReference type="EC" id="1.-.-.-" evidence="8"/>
<sequence length="187" mass="21482">MSLQQLIKERRSIGSYLDKEVSIEQIEEMLETAVWVPNHKMTEPWRFVFLQEETKQKLAEINREVAKAKSHNASEEDLKVIGDNAYQKVMNVPFIFFVINTLHKQEKLQEEDYASSSCLLQNFSLLAWEQGLSVFWKSGKLAFCEETAALIGLQDNERVVGQIHVGYPSKSQTPVPRTPAKNRITIL</sequence>
<accession>A0ABY4GS45</accession>
<dbReference type="InterPro" id="IPR052530">
    <property type="entry name" value="NAD(P)H_nitroreductase"/>
</dbReference>
<dbReference type="RefSeq" id="WP_244747661.1">
    <property type="nucleotide sequence ID" value="NZ_CP095071.1"/>
</dbReference>
<keyword evidence="7 8" id="KW-0520">NAD</keyword>
<comment type="similarity">
    <text evidence="2 8">Belongs to the nitroreductase family.</text>
</comment>
<keyword evidence="5 8" id="KW-0521">NADP</keyword>
<evidence type="ECO:0000256" key="5">
    <source>
        <dbReference type="ARBA" id="ARBA00022857"/>
    </source>
</evidence>
<evidence type="ECO:0000256" key="1">
    <source>
        <dbReference type="ARBA" id="ARBA00001917"/>
    </source>
</evidence>
<gene>
    <name evidence="11" type="ORF">MUN87_10200</name>
</gene>
<evidence type="ECO:0000259" key="10">
    <source>
        <dbReference type="Pfam" id="PF00881"/>
    </source>
</evidence>
<reference evidence="11 12" key="1">
    <citation type="submission" date="2022-04" db="EMBL/GenBank/DDBJ databases">
        <title>Gracilibacillus sp. isolated from saltern.</title>
        <authorList>
            <person name="Won M."/>
            <person name="Lee C.-M."/>
            <person name="Woen H.-Y."/>
            <person name="Kwon S.-W."/>
        </authorList>
    </citation>
    <scope>NUCLEOTIDE SEQUENCE [LARGE SCALE GENOMIC DNA]</scope>
    <source>
        <strain evidence="11 12">SSPM10-3</strain>
    </source>
</reference>
<dbReference type="Gene3D" id="3.40.109.10">
    <property type="entry name" value="NADH Oxidase"/>
    <property type="match status" value="1"/>
</dbReference>
<dbReference type="PANTHER" id="PTHR43821:SF1">
    <property type="entry name" value="NAD(P)H NITROREDUCTASE YDJA-RELATED"/>
    <property type="match status" value="1"/>
</dbReference>
<keyword evidence="3 8" id="KW-0285">Flavoprotein</keyword>
<evidence type="ECO:0000256" key="4">
    <source>
        <dbReference type="ARBA" id="ARBA00022643"/>
    </source>
</evidence>
<dbReference type="SUPFAM" id="SSF55469">
    <property type="entry name" value="FMN-dependent nitroreductase-like"/>
    <property type="match status" value="1"/>
</dbReference>
<dbReference type="Pfam" id="PF00881">
    <property type="entry name" value="Nitroreductase"/>
    <property type="match status" value="1"/>
</dbReference>
<dbReference type="PIRSF" id="PIRSF000232">
    <property type="entry name" value="YdjA"/>
    <property type="match status" value="1"/>
</dbReference>
<keyword evidence="12" id="KW-1185">Reference proteome</keyword>
<evidence type="ECO:0000256" key="6">
    <source>
        <dbReference type="ARBA" id="ARBA00023002"/>
    </source>
</evidence>
<dbReference type="CDD" id="cd02135">
    <property type="entry name" value="YdjA-like"/>
    <property type="match status" value="1"/>
</dbReference>
<evidence type="ECO:0000256" key="7">
    <source>
        <dbReference type="ARBA" id="ARBA00023027"/>
    </source>
</evidence>
<name>A0ABY4GS45_9BACI</name>
<keyword evidence="6 8" id="KW-0560">Oxidoreductase</keyword>
<feature type="domain" description="Nitroreductase" evidence="10">
    <location>
        <begin position="7"/>
        <end position="167"/>
    </location>
</feature>
<feature type="coiled-coil region" evidence="9">
    <location>
        <begin position="51"/>
        <end position="78"/>
    </location>
</feature>
<dbReference type="InterPro" id="IPR029479">
    <property type="entry name" value="Nitroreductase"/>
</dbReference>
<evidence type="ECO:0000256" key="8">
    <source>
        <dbReference type="PIRNR" id="PIRNR000232"/>
    </source>
</evidence>
<dbReference type="PANTHER" id="PTHR43821">
    <property type="entry name" value="NAD(P)H NITROREDUCTASE YDJA-RELATED"/>
    <property type="match status" value="1"/>
</dbReference>
<proteinExistence type="inferred from homology"/>
<evidence type="ECO:0000313" key="11">
    <source>
        <dbReference type="EMBL" id="UOQ87223.1"/>
    </source>
</evidence>
<comment type="cofactor">
    <cofactor evidence="1 8">
        <name>FMN</name>
        <dbReference type="ChEBI" id="CHEBI:58210"/>
    </cofactor>
</comment>
<keyword evidence="4 8" id="KW-0288">FMN</keyword>
<protein>
    <recommendedName>
        <fullName evidence="8">Putative NAD(P)H nitroreductase</fullName>
        <ecNumber evidence="8">1.-.-.-</ecNumber>
    </recommendedName>
</protein>
<evidence type="ECO:0000256" key="9">
    <source>
        <dbReference type="SAM" id="Coils"/>
    </source>
</evidence>
<evidence type="ECO:0000256" key="2">
    <source>
        <dbReference type="ARBA" id="ARBA00007118"/>
    </source>
</evidence>
<organism evidence="11 12">
    <name type="scientific">Gracilibacillus salinarum</name>
    <dbReference type="NCBI Taxonomy" id="2932255"/>
    <lineage>
        <taxon>Bacteria</taxon>
        <taxon>Bacillati</taxon>
        <taxon>Bacillota</taxon>
        <taxon>Bacilli</taxon>
        <taxon>Bacillales</taxon>
        <taxon>Bacillaceae</taxon>
        <taxon>Gracilibacillus</taxon>
    </lineage>
</organism>
<evidence type="ECO:0000256" key="3">
    <source>
        <dbReference type="ARBA" id="ARBA00022630"/>
    </source>
</evidence>
<evidence type="ECO:0000313" key="12">
    <source>
        <dbReference type="Proteomes" id="UP000831537"/>
    </source>
</evidence>
<dbReference type="InterPro" id="IPR026021">
    <property type="entry name" value="YdjA-like"/>
</dbReference>
<keyword evidence="9" id="KW-0175">Coiled coil</keyword>
<dbReference type="Proteomes" id="UP000831537">
    <property type="component" value="Chromosome"/>
</dbReference>
<dbReference type="InterPro" id="IPR000415">
    <property type="entry name" value="Nitroreductase-like"/>
</dbReference>
<dbReference type="EMBL" id="CP095071">
    <property type="protein sequence ID" value="UOQ87223.1"/>
    <property type="molecule type" value="Genomic_DNA"/>
</dbReference>